<keyword evidence="4 7" id="KW-0547">Nucleotide-binding</keyword>
<dbReference type="Gene3D" id="3.30.200.20">
    <property type="entry name" value="Phosphorylase Kinase, domain 1"/>
    <property type="match status" value="1"/>
</dbReference>
<dbReference type="SMART" id="SM00220">
    <property type="entry name" value="S_TKc"/>
    <property type="match status" value="1"/>
</dbReference>
<dbReference type="KEGG" id="mri:Mal4_32900"/>
<dbReference type="PROSITE" id="PS00107">
    <property type="entry name" value="PROTEIN_KINASE_ATP"/>
    <property type="match status" value="1"/>
</dbReference>
<dbReference type="CDD" id="cd14014">
    <property type="entry name" value="STKc_PknB_like"/>
    <property type="match status" value="1"/>
</dbReference>
<dbReference type="Proteomes" id="UP000320496">
    <property type="component" value="Chromosome"/>
</dbReference>
<feature type="region of interest" description="Disordered" evidence="8">
    <location>
        <begin position="278"/>
        <end position="310"/>
    </location>
</feature>
<dbReference type="Gene3D" id="1.10.510.10">
    <property type="entry name" value="Transferase(Phosphotransferase) domain 1"/>
    <property type="match status" value="1"/>
</dbReference>
<keyword evidence="9" id="KW-0812">Transmembrane</keyword>
<evidence type="ECO:0000313" key="11">
    <source>
        <dbReference type="EMBL" id="QDU38958.1"/>
    </source>
</evidence>
<dbReference type="PANTHER" id="PTHR43289">
    <property type="entry name" value="MITOGEN-ACTIVATED PROTEIN KINASE KINASE KINASE 20-RELATED"/>
    <property type="match status" value="1"/>
</dbReference>
<evidence type="ECO:0000256" key="1">
    <source>
        <dbReference type="ARBA" id="ARBA00012513"/>
    </source>
</evidence>
<dbReference type="InterPro" id="IPR017441">
    <property type="entry name" value="Protein_kinase_ATP_BS"/>
</dbReference>
<name>A0A517Z8Z3_9PLAN</name>
<evidence type="ECO:0000256" key="9">
    <source>
        <dbReference type="SAM" id="Phobius"/>
    </source>
</evidence>
<gene>
    <name evidence="11" type="primary">stkP_4</name>
    <name evidence="11" type="ORF">Mal4_32900</name>
</gene>
<reference evidence="11 12" key="1">
    <citation type="submission" date="2019-02" db="EMBL/GenBank/DDBJ databases">
        <title>Deep-cultivation of Planctomycetes and their phenomic and genomic characterization uncovers novel biology.</title>
        <authorList>
            <person name="Wiegand S."/>
            <person name="Jogler M."/>
            <person name="Boedeker C."/>
            <person name="Pinto D."/>
            <person name="Vollmers J."/>
            <person name="Rivas-Marin E."/>
            <person name="Kohn T."/>
            <person name="Peeters S.H."/>
            <person name="Heuer A."/>
            <person name="Rast P."/>
            <person name="Oberbeckmann S."/>
            <person name="Bunk B."/>
            <person name="Jeske O."/>
            <person name="Meyerdierks A."/>
            <person name="Storesund J.E."/>
            <person name="Kallscheuer N."/>
            <person name="Luecker S."/>
            <person name="Lage O.M."/>
            <person name="Pohl T."/>
            <person name="Merkel B.J."/>
            <person name="Hornburger P."/>
            <person name="Mueller R.-W."/>
            <person name="Bruemmer F."/>
            <person name="Labrenz M."/>
            <person name="Spormann A.M."/>
            <person name="Op den Camp H."/>
            <person name="Overmann J."/>
            <person name="Amann R."/>
            <person name="Jetten M.S.M."/>
            <person name="Mascher T."/>
            <person name="Medema M.H."/>
            <person name="Devos D.P."/>
            <person name="Kaster A.-K."/>
            <person name="Ovreas L."/>
            <person name="Rohde M."/>
            <person name="Galperin M.Y."/>
            <person name="Jogler C."/>
        </authorList>
    </citation>
    <scope>NUCLEOTIDE SEQUENCE [LARGE SCALE GENOMIC DNA]</scope>
    <source>
        <strain evidence="11 12">Mal4</strain>
    </source>
</reference>
<keyword evidence="6 7" id="KW-0067">ATP-binding</keyword>
<dbReference type="EMBL" id="CP036275">
    <property type="protein sequence ID" value="QDU38958.1"/>
    <property type="molecule type" value="Genomic_DNA"/>
</dbReference>
<keyword evidence="9" id="KW-1133">Transmembrane helix</keyword>
<protein>
    <recommendedName>
        <fullName evidence="1">non-specific serine/threonine protein kinase</fullName>
        <ecNumber evidence="1">2.7.11.1</ecNumber>
    </recommendedName>
</protein>
<dbReference type="PROSITE" id="PS50011">
    <property type="entry name" value="PROTEIN_KINASE_DOM"/>
    <property type="match status" value="1"/>
</dbReference>
<dbReference type="GO" id="GO:0005524">
    <property type="term" value="F:ATP binding"/>
    <property type="evidence" value="ECO:0007669"/>
    <property type="project" value="UniProtKB-UniRule"/>
</dbReference>
<evidence type="ECO:0000256" key="3">
    <source>
        <dbReference type="ARBA" id="ARBA00022679"/>
    </source>
</evidence>
<evidence type="ECO:0000256" key="8">
    <source>
        <dbReference type="SAM" id="MobiDB-lite"/>
    </source>
</evidence>
<evidence type="ECO:0000259" key="10">
    <source>
        <dbReference type="PROSITE" id="PS50011"/>
    </source>
</evidence>
<feature type="domain" description="Protein kinase" evidence="10">
    <location>
        <begin position="12"/>
        <end position="271"/>
    </location>
</feature>
<evidence type="ECO:0000313" key="12">
    <source>
        <dbReference type="Proteomes" id="UP000320496"/>
    </source>
</evidence>
<dbReference type="AlphaFoldDB" id="A0A517Z8Z3"/>
<keyword evidence="12" id="KW-1185">Reference proteome</keyword>
<dbReference type="InterPro" id="IPR000719">
    <property type="entry name" value="Prot_kinase_dom"/>
</dbReference>
<keyword evidence="2" id="KW-0723">Serine/threonine-protein kinase</keyword>
<evidence type="ECO:0000256" key="6">
    <source>
        <dbReference type="ARBA" id="ARBA00022840"/>
    </source>
</evidence>
<evidence type="ECO:0000256" key="4">
    <source>
        <dbReference type="ARBA" id="ARBA00022741"/>
    </source>
</evidence>
<dbReference type="InterPro" id="IPR011009">
    <property type="entry name" value="Kinase-like_dom_sf"/>
</dbReference>
<dbReference type="PANTHER" id="PTHR43289:SF6">
    <property type="entry name" value="SERINE_THREONINE-PROTEIN KINASE NEKL-3"/>
    <property type="match status" value="1"/>
</dbReference>
<dbReference type="RefSeq" id="WP_145370190.1">
    <property type="nucleotide sequence ID" value="NZ_CP036275.1"/>
</dbReference>
<dbReference type="SUPFAM" id="SSF56112">
    <property type="entry name" value="Protein kinase-like (PK-like)"/>
    <property type="match status" value="1"/>
</dbReference>
<proteinExistence type="predicted"/>
<evidence type="ECO:0000256" key="5">
    <source>
        <dbReference type="ARBA" id="ARBA00022777"/>
    </source>
</evidence>
<feature type="transmembrane region" description="Helical" evidence="9">
    <location>
        <begin position="338"/>
        <end position="356"/>
    </location>
</feature>
<sequence length="558" mass="63119">MANEIPQQIGPYLIDEVLGAGGMGTVYLARHEQTGNQVAVKVLSAALAREPGFLARFNREIDALEKLEGPHIVRLIEHGVSDETYYYVMEYVSGETLAQRLQRVKRLSWRESIEIGVQICKALKTAHNAGIIHRDLKPSNLLIEPDGTVKLTDFGVAQIFATSRLTRTGGVIGTPEYMSPEQSQGRRVTRQSDIYSLGAVMYVMLTGRPPFTGRATMEIVRKHSFNQFDSPRSIVSEIPHWLDEIVCKCLEKKPEDRYPDAYVLSLRLAEVPRKVDLSQQSAEKSAPLESDTAAETLPGESASPAPGEVGGTLMRDLMRAHVDEAAAGSRWSRLFDNVWILIGLFLLLIVGTFTWYRAQQPDPHDLYERGQTLMQEPMGTAWEKAQQECFEPLLELDPEQWEPRLQPYLTQLELFELQQSFARSRERLLRRKPQNEVERFVLEALQHETEGEWTQTDEVLDSLMELLGDAPEREPERQFVTQLHSQLREERYRDNASFPLVEAALERADALAAAGETHQARQIWQSIVTLYDTDPGAAPYVDVAAERLDAEQDLLTKP</sequence>
<dbReference type="InterPro" id="IPR008271">
    <property type="entry name" value="Ser/Thr_kinase_AS"/>
</dbReference>
<dbReference type="PROSITE" id="PS00108">
    <property type="entry name" value="PROTEIN_KINASE_ST"/>
    <property type="match status" value="1"/>
</dbReference>
<organism evidence="11 12">
    <name type="scientific">Maioricimonas rarisocia</name>
    <dbReference type="NCBI Taxonomy" id="2528026"/>
    <lineage>
        <taxon>Bacteria</taxon>
        <taxon>Pseudomonadati</taxon>
        <taxon>Planctomycetota</taxon>
        <taxon>Planctomycetia</taxon>
        <taxon>Planctomycetales</taxon>
        <taxon>Planctomycetaceae</taxon>
        <taxon>Maioricimonas</taxon>
    </lineage>
</organism>
<accession>A0A517Z8Z3</accession>
<evidence type="ECO:0000256" key="7">
    <source>
        <dbReference type="PROSITE-ProRule" id="PRU10141"/>
    </source>
</evidence>
<keyword evidence="5 11" id="KW-0418">Kinase</keyword>
<dbReference type="FunFam" id="1.10.510.10:FF:000021">
    <property type="entry name" value="Serine/threonine protein kinase"/>
    <property type="match status" value="1"/>
</dbReference>
<dbReference type="GO" id="GO:0004674">
    <property type="term" value="F:protein serine/threonine kinase activity"/>
    <property type="evidence" value="ECO:0007669"/>
    <property type="project" value="UniProtKB-KW"/>
</dbReference>
<keyword evidence="3 11" id="KW-0808">Transferase</keyword>
<dbReference type="OrthoDB" id="6111975at2"/>
<dbReference type="Pfam" id="PF00069">
    <property type="entry name" value="Pkinase"/>
    <property type="match status" value="1"/>
</dbReference>
<evidence type="ECO:0000256" key="2">
    <source>
        <dbReference type="ARBA" id="ARBA00022527"/>
    </source>
</evidence>
<feature type="binding site" evidence="7">
    <location>
        <position position="41"/>
    </location>
    <ligand>
        <name>ATP</name>
        <dbReference type="ChEBI" id="CHEBI:30616"/>
    </ligand>
</feature>
<dbReference type="EC" id="2.7.11.1" evidence="1"/>
<keyword evidence="9" id="KW-0472">Membrane</keyword>